<accession>A0A9Y2NN72</accession>
<reference evidence="1 2" key="1">
    <citation type="submission" date="2023-06" db="EMBL/GenBank/DDBJ databases">
        <authorList>
            <person name="Oyuntsetseg B."/>
            <person name="Kim S.B."/>
        </authorList>
    </citation>
    <scope>NUCLEOTIDE SEQUENCE [LARGE SCALE GENOMIC DNA]</scope>
    <source>
        <strain evidence="1 2">4-36</strain>
    </source>
</reference>
<dbReference type="EMBL" id="CP127295">
    <property type="protein sequence ID" value="WIY05598.1"/>
    <property type="molecule type" value="Genomic_DNA"/>
</dbReference>
<dbReference type="Proteomes" id="UP001239397">
    <property type="component" value="Chromosome"/>
</dbReference>
<name>A0A9Y2NN72_9PSEU</name>
<protein>
    <submittedName>
        <fullName evidence="1">Uncharacterized protein</fullName>
    </submittedName>
</protein>
<evidence type="ECO:0000313" key="1">
    <source>
        <dbReference type="EMBL" id="WIY05598.1"/>
    </source>
</evidence>
<organism evidence="1 2">
    <name type="scientific">Amycolatopsis mongoliensis</name>
    <dbReference type="NCBI Taxonomy" id="715475"/>
    <lineage>
        <taxon>Bacteria</taxon>
        <taxon>Bacillati</taxon>
        <taxon>Actinomycetota</taxon>
        <taxon>Actinomycetes</taxon>
        <taxon>Pseudonocardiales</taxon>
        <taxon>Pseudonocardiaceae</taxon>
        <taxon>Amycolatopsis</taxon>
    </lineage>
</organism>
<keyword evidence="2" id="KW-1185">Reference proteome</keyword>
<gene>
    <name evidence="1" type="ORF">QRX60_17735</name>
</gene>
<sequence length="78" mass="8436">MSSNWPPVLMVALTAALTWRRTRPAVARVLRCAAATCLAWWSLRMLAAPSAPVVVLRWRVSGRALTVVLGPPLGQGTE</sequence>
<dbReference type="KEGG" id="amog:QRX60_17735"/>
<dbReference type="RefSeq" id="WP_286001882.1">
    <property type="nucleotide sequence ID" value="NZ_CP127295.1"/>
</dbReference>
<evidence type="ECO:0000313" key="2">
    <source>
        <dbReference type="Proteomes" id="UP001239397"/>
    </source>
</evidence>
<proteinExistence type="predicted"/>
<dbReference type="AlphaFoldDB" id="A0A9Y2NN72"/>